<dbReference type="AlphaFoldDB" id="A0A107ZU74"/>
<evidence type="ECO:0000313" key="5">
    <source>
        <dbReference type="Proteomes" id="UP000068603"/>
    </source>
</evidence>
<evidence type="ECO:0000256" key="1">
    <source>
        <dbReference type="ARBA" id="ARBA00007435"/>
    </source>
</evidence>
<dbReference type="CDD" id="cd10456">
    <property type="entry name" value="GIY-YIG_UPF0213"/>
    <property type="match status" value="1"/>
</dbReference>
<dbReference type="SUPFAM" id="SSF82771">
    <property type="entry name" value="GIY-YIG endonuclease"/>
    <property type="match status" value="1"/>
</dbReference>
<protein>
    <recommendedName>
        <fullName evidence="3">GIY-YIG domain-containing protein</fullName>
    </recommendedName>
</protein>
<evidence type="ECO:0000256" key="2">
    <source>
        <dbReference type="SAM" id="MobiDB-lite"/>
    </source>
</evidence>
<dbReference type="EMBL" id="LPHB01000048">
    <property type="protein sequence ID" value="KWA61474.1"/>
    <property type="molecule type" value="Genomic_DNA"/>
</dbReference>
<comment type="caution">
    <text evidence="4">The sequence shown here is derived from an EMBL/GenBank/DDBJ whole genome shotgun (WGS) entry which is preliminary data.</text>
</comment>
<dbReference type="PROSITE" id="PS50164">
    <property type="entry name" value="GIY_YIG"/>
    <property type="match status" value="1"/>
</dbReference>
<dbReference type="PANTHER" id="PTHR34477:SF1">
    <property type="entry name" value="UPF0213 PROTEIN YHBQ"/>
    <property type="match status" value="1"/>
</dbReference>
<name>A0A107ZU74_9BURK</name>
<dbReference type="Pfam" id="PF01541">
    <property type="entry name" value="GIY-YIG"/>
    <property type="match status" value="1"/>
</dbReference>
<feature type="compositionally biased region" description="Low complexity" evidence="2">
    <location>
        <begin position="105"/>
        <end position="121"/>
    </location>
</feature>
<evidence type="ECO:0000259" key="3">
    <source>
        <dbReference type="PROSITE" id="PS50164"/>
    </source>
</evidence>
<dbReference type="InterPro" id="IPR035901">
    <property type="entry name" value="GIY-YIG_endonuc_sf"/>
</dbReference>
<feature type="region of interest" description="Disordered" evidence="2">
    <location>
        <begin position="103"/>
        <end position="123"/>
    </location>
</feature>
<feature type="region of interest" description="Disordered" evidence="2">
    <location>
        <begin position="141"/>
        <end position="256"/>
    </location>
</feature>
<feature type="compositionally biased region" description="Basic residues" evidence="2">
    <location>
        <begin position="242"/>
        <end position="256"/>
    </location>
</feature>
<dbReference type="Proteomes" id="UP000068603">
    <property type="component" value="Unassembled WGS sequence"/>
</dbReference>
<dbReference type="STRING" id="1503054.WT74_12940"/>
<dbReference type="InterPro" id="IPR000305">
    <property type="entry name" value="GIY-YIG_endonuc"/>
</dbReference>
<comment type="similarity">
    <text evidence="1">Belongs to the UPF0213 family.</text>
</comment>
<gene>
    <name evidence="4" type="ORF">WT44_16780</name>
</gene>
<reference evidence="4 5" key="1">
    <citation type="submission" date="2015-11" db="EMBL/GenBank/DDBJ databases">
        <title>Expanding the genomic diversity of Burkholderia species for the development of highly accurate diagnostics.</title>
        <authorList>
            <person name="Sahl J."/>
            <person name="Keim P."/>
            <person name="Wagner D."/>
        </authorList>
    </citation>
    <scope>NUCLEOTIDE SEQUENCE [LARGE SCALE GENOMIC DNA]</scope>
    <source>
        <strain evidence="4 5">MSMB1960WGS</strain>
    </source>
</reference>
<proteinExistence type="inferred from homology"/>
<sequence length="256" mass="26511">MSWFLYLIECADGSVYTGITTDVAARFDEHAAGKGARYTRSRKPRAVLASFPLADRSSASRAEYWVKQLSPKQKRELAAGMRTLESVLPVVVEVEVDAGTEEAAETASGARKRANGGTRAAGARRKRAAVADAMAEDAPVAVTAGTDGSNDVLPKRGRTPAKAAPTRVNKAAKAATKKIAAPAGAAASSNAAAPKRSRAAAITSSPVASPAIKTRSTRRPTPKKNDAASPVATAPLPAPAPKTKKATRTKQNRAAS</sequence>
<evidence type="ECO:0000313" key="4">
    <source>
        <dbReference type="EMBL" id="KWA61474.1"/>
    </source>
</evidence>
<feature type="domain" description="GIY-YIG" evidence="3">
    <location>
        <begin position="1"/>
        <end position="76"/>
    </location>
</feature>
<accession>A0A107ZU74</accession>
<dbReference type="RefSeq" id="WP_060149713.1">
    <property type="nucleotide sequence ID" value="NZ_LPGD01000069.1"/>
</dbReference>
<organism evidence="4">
    <name type="scientific">Burkholderia stagnalis</name>
    <dbReference type="NCBI Taxonomy" id="1503054"/>
    <lineage>
        <taxon>Bacteria</taxon>
        <taxon>Pseudomonadati</taxon>
        <taxon>Pseudomonadota</taxon>
        <taxon>Betaproteobacteria</taxon>
        <taxon>Burkholderiales</taxon>
        <taxon>Burkholderiaceae</taxon>
        <taxon>Burkholderia</taxon>
        <taxon>Burkholderia cepacia complex</taxon>
    </lineage>
</organism>
<dbReference type="Gene3D" id="3.40.1440.10">
    <property type="entry name" value="GIY-YIG endonuclease"/>
    <property type="match status" value="1"/>
</dbReference>
<dbReference type="InterPro" id="IPR050190">
    <property type="entry name" value="UPF0213_domain"/>
</dbReference>
<dbReference type="PANTHER" id="PTHR34477">
    <property type="entry name" value="UPF0213 PROTEIN YHBQ"/>
    <property type="match status" value="1"/>
</dbReference>
<feature type="compositionally biased region" description="Low complexity" evidence="2">
    <location>
        <begin position="169"/>
        <end position="203"/>
    </location>
</feature>